<feature type="non-terminal residue" evidence="1">
    <location>
        <position position="69"/>
    </location>
</feature>
<proteinExistence type="predicted"/>
<protein>
    <submittedName>
        <fullName evidence="1">Uncharacterized protein</fullName>
    </submittedName>
</protein>
<name>A0AAU9RQA3_THLAR</name>
<reference evidence="1 2" key="1">
    <citation type="submission" date="2022-03" db="EMBL/GenBank/DDBJ databases">
        <authorList>
            <person name="Nunn A."/>
            <person name="Chopra R."/>
            <person name="Nunn A."/>
            <person name="Contreras Garrido A."/>
        </authorList>
    </citation>
    <scope>NUCLEOTIDE SEQUENCE [LARGE SCALE GENOMIC DNA]</scope>
</reference>
<dbReference type="Proteomes" id="UP000836841">
    <property type="component" value="Chromosome 2"/>
</dbReference>
<accession>A0AAU9RQA3</accession>
<sequence>VITTRMSTAADLTDFFLFFAHHSLRDGKREKFVEWRMHKKKTMVIGFSRKRTGCKNRSARRTAQGDLKH</sequence>
<evidence type="ECO:0000313" key="1">
    <source>
        <dbReference type="EMBL" id="CAH2047461.1"/>
    </source>
</evidence>
<dbReference type="EMBL" id="OU466858">
    <property type="protein sequence ID" value="CAH2047461.1"/>
    <property type="molecule type" value="Genomic_DNA"/>
</dbReference>
<gene>
    <name evidence="1" type="ORF">TAV2_LOCUS5155</name>
</gene>
<organism evidence="1 2">
    <name type="scientific">Thlaspi arvense</name>
    <name type="common">Field penny-cress</name>
    <dbReference type="NCBI Taxonomy" id="13288"/>
    <lineage>
        <taxon>Eukaryota</taxon>
        <taxon>Viridiplantae</taxon>
        <taxon>Streptophyta</taxon>
        <taxon>Embryophyta</taxon>
        <taxon>Tracheophyta</taxon>
        <taxon>Spermatophyta</taxon>
        <taxon>Magnoliopsida</taxon>
        <taxon>eudicotyledons</taxon>
        <taxon>Gunneridae</taxon>
        <taxon>Pentapetalae</taxon>
        <taxon>rosids</taxon>
        <taxon>malvids</taxon>
        <taxon>Brassicales</taxon>
        <taxon>Brassicaceae</taxon>
        <taxon>Thlaspideae</taxon>
        <taxon>Thlaspi</taxon>
    </lineage>
</organism>
<keyword evidence="2" id="KW-1185">Reference proteome</keyword>
<evidence type="ECO:0000313" key="2">
    <source>
        <dbReference type="Proteomes" id="UP000836841"/>
    </source>
</evidence>
<dbReference type="AlphaFoldDB" id="A0AAU9RQA3"/>